<keyword evidence="2" id="KW-0472">Membrane</keyword>
<dbReference type="EMBL" id="MU865917">
    <property type="protein sequence ID" value="KAK4454265.1"/>
    <property type="molecule type" value="Genomic_DNA"/>
</dbReference>
<name>A0AAV9H2T2_9PEZI</name>
<evidence type="ECO:0008006" key="5">
    <source>
        <dbReference type="Google" id="ProtNLM"/>
    </source>
</evidence>
<dbReference type="AlphaFoldDB" id="A0AAV9H2T2"/>
<keyword evidence="2" id="KW-1133">Transmembrane helix</keyword>
<feature type="compositionally biased region" description="Basic and acidic residues" evidence="1">
    <location>
        <begin position="185"/>
        <end position="196"/>
    </location>
</feature>
<gene>
    <name evidence="3" type="ORF">QBC34DRAFT_392943</name>
</gene>
<feature type="transmembrane region" description="Helical" evidence="2">
    <location>
        <begin position="6"/>
        <end position="26"/>
    </location>
</feature>
<feature type="compositionally biased region" description="Basic and acidic residues" evidence="1">
    <location>
        <begin position="226"/>
        <end position="235"/>
    </location>
</feature>
<feature type="region of interest" description="Disordered" evidence="1">
    <location>
        <begin position="173"/>
        <end position="247"/>
    </location>
</feature>
<comment type="caution">
    <text evidence="3">The sequence shown here is derived from an EMBL/GenBank/DDBJ whole genome shotgun (WGS) entry which is preliminary data.</text>
</comment>
<dbReference type="Proteomes" id="UP001321760">
    <property type="component" value="Unassembled WGS sequence"/>
</dbReference>
<proteinExistence type="predicted"/>
<evidence type="ECO:0000313" key="3">
    <source>
        <dbReference type="EMBL" id="KAK4454265.1"/>
    </source>
</evidence>
<evidence type="ECO:0000313" key="4">
    <source>
        <dbReference type="Proteomes" id="UP001321760"/>
    </source>
</evidence>
<evidence type="ECO:0000256" key="2">
    <source>
        <dbReference type="SAM" id="Phobius"/>
    </source>
</evidence>
<sequence>MQAGLITSIVLTVVAFVALWTVGILARLGYLGPGAKPFPNPFLRLKTPFNAGTAMESGMEMPSMPPTVKDEPPGEDIYNDTPRASPTLKPKRKLREMVPPSAKNWAKIPVALVRGDMKTKMLKMPPRAIVPDEEDVVKTSWLEDSRRGPIVGGNMIAGRDNIVVDSHGQIYVASSSSSRGQGSVRRKEVPKRDPSRGRSRVPRTPSPMGAEDGGHVGRVSRVSEASSDHPREPRGVRGVARSEYAEE</sequence>
<reference evidence="3" key="2">
    <citation type="submission" date="2023-05" db="EMBL/GenBank/DDBJ databases">
        <authorList>
            <consortium name="Lawrence Berkeley National Laboratory"/>
            <person name="Steindorff A."/>
            <person name="Hensen N."/>
            <person name="Bonometti L."/>
            <person name="Westerberg I."/>
            <person name="Brannstrom I.O."/>
            <person name="Guillou S."/>
            <person name="Cros-Aarteil S."/>
            <person name="Calhoun S."/>
            <person name="Haridas S."/>
            <person name="Kuo A."/>
            <person name="Mondo S."/>
            <person name="Pangilinan J."/>
            <person name="Riley R."/>
            <person name="Labutti K."/>
            <person name="Andreopoulos B."/>
            <person name="Lipzen A."/>
            <person name="Chen C."/>
            <person name="Yanf M."/>
            <person name="Daum C."/>
            <person name="Ng V."/>
            <person name="Clum A."/>
            <person name="Ohm R."/>
            <person name="Martin F."/>
            <person name="Silar P."/>
            <person name="Natvig D."/>
            <person name="Lalanne C."/>
            <person name="Gautier V."/>
            <person name="Ament-Velasquez S.L."/>
            <person name="Kruys A."/>
            <person name="Hutchinson M.I."/>
            <person name="Powell A.J."/>
            <person name="Barry K."/>
            <person name="Miller A.N."/>
            <person name="Grigoriev I.V."/>
            <person name="Debuchy R."/>
            <person name="Gladieux P."/>
            <person name="Thoren M.H."/>
            <person name="Johannesson H."/>
        </authorList>
    </citation>
    <scope>NUCLEOTIDE SEQUENCE</scope>
    <source>
        <strain evidence="3">PSN243</strain>
    </source>
</reference>
<keyword evidence="4" id="KW-1185">Reference proteome</keyword>
<evidence type="ECO:0000256" key="1">
    <source>
        <dbReference type="SAM" id="MobiDB-lite"/>
    </source>
</evidence>
<organism evidence="3 4">
    <name type="scientific">Podospora aff. communis PSN243</name>
    <dbReference type="NCBI Taxonomy" id="3040156"/>
    <lineage>
        <taxon>Eukaryota</taxon>
        <taxon>Fungi</taxon>
        <taxon>Dikarya</taxon>
        <taxon>Ascomycota</taxon>
        <taxon>Pezizomycotina</taxon>
        <taxon>Sordariomycetes</taxon>
        <taxon>Sordariomycetidae</taxon>
        <taxon>Sordariales</taxon>
        <taxon>Podosporaceae</taxon>
        <taxon>Podospora</taxon>
    </lineage>
</organism>
<keyword evidence="2" id="KW-0812">Transmembrane</keyword>
<reference evidence="3" key="1">
    <citation type="journal article" date="2023" name="Mol. Phylogenet. Evol.">
        <title>Genome-scale phylogeny and comparative genomics of the fungal order Sordariales.</title>
        <authorList>
            <person name="Hensen N."/>
            <person name="Bonometti L."/>
            <person name="Westerberg I."/>
            <person name="Brannstrom I.O."/>
            <person name="Guillou S."/>
            <person name="Cros-Aarteil S."/>
            <person name="Calhoun S."/>
            <person name="Haridas S."/>
            <person name="Kuo A."/>
            <person name="Mondo S."/>
            <person name="Pangilinan J."/>
            <person name="Riley R."/>
            <person name="LaButti K."/>
            <person name="Andreopoulos B."/>
            <person name="Lipzen A."/>
            <person name="Chen C."/>
            <person name="Yan M."/>
            <person name="Daum C."/>
            <person name="Ng V."/>
            <person name="Clum A."/>
            <person name="Steindorff A."/>
            <person name="Ohm R.A."/>
            <person name="Martin F."/>
            <person name="Silar P."/>
            <person name="Natvig D.O."/>
            <person name="Lalanne C."/>
            <person name="Gautier V."/>
            <person name="Ament-Velasquez S.L."/>
            <person name="Kruys A."/>
            <person name="Hutchinson M.I."/>
            <person name="Powell A.J."/>
            <person name="Barry K."/>
            <person name="Miller A.N."/>
            <person name="Grigoriev I.V."/>
            <person name="Debuchy R."/>
            <person name="Gladieux P."/>
            <person name="Hiltunen Thoren M."/>
            <person name="Johannesson H."/>
        </authorList>
    </citation>
    <scope>NUCLEOTIDE SEQUENCE</scope>
    <source>
        <strain evidence="3">PSN243</strain>
    </source>
</reference>
<accession>A0AAV9H2T2</accession>
<protein>
    <recommendedName>
        <fullName evidence="5">SMP-30/Gluconolactonase/LRE-like region domain-containing protein</fullName>
    </recommendedName>
</protein>